<sequence>MHRRTFLRGLGVCLPLPWLEALTPRAVAQPPQRFAFIYTPNGYNQATFVPKATGAAWELTPALEPLADLRKEISIVSGLDRTFVGGTGVHAQCGACWLTSSPPTETLDGGFPTNTTLDQVIARQIGGETALPSIELSCNDFTDSKETRYYECISWAGPGYAANVEKNPRAVFQRLFGTAGRPTRSVLDVVMADAKALQGKLGVEDCEKLEEYLESVRATEQRIELAEKAAKRMAKPPIPEPEGIPEQRGDYLRLMGELIVLAFQNDLTRVASLVVDPERWDSPRMFHGVFDKPQNHHVLTHTKGDEAKAALTKIDRFHVELYAYVIERLRSIREGEGTLLDSCCVVMGSGLSDGDSHKYSDLEVLIAGRAGGLLQPGAHHHFAGQVPLANLWLTLAQSAGVKRERFADSSGIISQLRA</sequence>
<gene>
    <name evidence="1" type="ORF">WKV53_26540</name>
</gene>
<dbReference type="Proteomes" id="UP001371305">
    <property type="component" value="Unassembled WGS sequence"/>
</dbReference>
<organism evidence="1 2">
    <name type="scientific">Luteolibacter soli</name>
    <dbReference type="NCBI Taxonomy" id="3135280"/>
    <lineage>
        <taxon>Bacteria</taxon>
        <taxon>Pseudomonadati</taxon>
        <taxon>Verrucomicrobiota</taxon>
        <taxon>Verrucomicrobiia</taxon>
        <taxon>Verrucomicrobiales</taxon>
        <taxon>Verrucomicrobiaceae</taxon>
        <taxon>Luteolibacter</taxon>
    </lineage>
</organism>
<protein>
    <submittedName>
        <fullName evidence="1">DUF1552 domain-containing protein</fullName>
    </submittedName>
</protein>
<proteinExistence type="predicted"/>
<dbReference type="InterPro" id="IPR011447">
    <property type="entry name" value="DUF1552"/>
</dbReference>
<accession>A0ABU9B239</accession>
<dbReference type="EMBL" id="JBBUKT010000016">
    <property type="protein sequence ID" value="MEK7954103.1"/>
    <property type="molecule type" value="Genomic_DNA"/>
</dbReference>
<reference evidence="1 2" key="1">
    <citation type="submission" date="2024-04" db="EMBL/GenBank/DDBJ databases">
        <title>Luteolibacter sp. isolated from soil.</title>
        <authorList>
            <person name="An J."/>
        </authorList>
    </citation>
    <scope>NUCLEOTIDE SEQUENCE [LARGE SCALE GENOMIC DNA]</scope>
    <source>
        <strain evidence="1 2">Y139</strain>
    </source>
</reference>
<evidence type="ECO:0000313" key="1">
    <source>
        <dbReference type="EMBL" id="MEK7954103.1"/>
    </source>
</evidence>
<comment type="caution">
    <text evidence="1">The sequence shown here is derived from an EMBL/GenBank/DDBJ whole genome shotgun (WGS) entry which is preliminary data.</text>
</comment>
<name>A0ABU9B239_9BACT</name>
<evidence type="ECO:0000313" key="2">
    <source>
        <dbReference type="Proteomes" id="UP001371305"/>
    </source>
</evidence>
<keyword evidence="2" id="KW-1185">Reference proteome</keyword>
<dbReference type="Pfam" id="PF07586">
    <property type="entry name" value="HXXSHH"/>
    <property type="match status" value="1"/>
</dbReference>
<dbReference type="RefSeq" id="WP_341407871.1">
    <property type="nucleotide sequence ID" value="NZ_JBBUKT010000016.1"/>
</dbReference>